<dbReference type="GO" id="GO:0003676">
    <property type="term" value="F:nucleic acid binding"/>
    <property type="evidence" value="ECO:0007669"/>
    <property type="project" value="InterPro"/>
</dbReference>
<feature type="domain" description="DEAD-box RNA helicase Q" evidence="7">
    <location>
        <begin position="142"/>
        <end position="170"/>
    </location>
</feature>
<name>X6MC39_RETFI</name>
<dbReference type="SUPFAM" id="SSF52540">
    <property type="entry name" value="P-loop containing nucleoside triphosphate hydrolases"/>
    <property type="match status" value="1"/>
</dbReference>
<feature type="non-terminal residue" evidence="8">
    <location>
        <position position="267"/>
    </location>
</feature>
<dbReference type="GO" id="GO:0005524">
    <property type="term" value="F:ATP binding"/>
    <property type="evidence" value="ECO:0007669"/>
    <property type="project" value="UniProtKB-KW"/>
</dbReference>
<dbReference type="PROSITE" id="PS51192">
    <property type="entry name" value="HELICASE_ATP_BIND_1"/>
    <property type="match status" value="1"/>
</dbReference>
<keyword evidence="3" id="KW-0347">Helicase</keyword>
<dbReference type="InterPro" id="IPR014014">
    <property type="entry name" value="RNA_helicase_DEAD_Q_motif"/>
</dbReference>
<evidence type="ECO:0000256" key="4">
    <source>
        <dbReference type="ARBA" id="ARBA00022840"/>
    </source>
</evidence>
<evidence type="ECO:0000256" key="1">
    <source>
        <dbReference type="ARBA" id="ARBA00022741"/>
    </source>
</evidence>
<dbReference type="EMBL" id="ASPP01022627">
    <property type="protein sequence ID" value="ETO11236.1"/>
    <property type="molecule type" value="Genomic_DNA"/>
</dbReference>
<dbReference type="PANTHER" id="PTHR47958">
    <property type="entry name" value="ATP-DEPENDENT RNA HELICASE DBP3"/>
    <property type="match status" value="1"/>
</dbReference>
<sequence length="267" mass="31064">MSSEKDGVDLYVPIRQKQTEKEKELLSRLRSIHSEQQIQQQKEKERRQKELMGNRDLRLLVDKHQQLVEKEEKDLLTGIDRTQKEFVTYEEYSKGIRYANAMETSWNPPKKYRQRYTSIHDKIRTKFNIEIHGEPPIPPPIRKFKHMRFPQAILQALAAKKIVRPTPIQMQALPICLGGRDCIGIAYTGSGKTLVFALPMIMFSLEEELKMPLVRGEGPIGLIICPSRELAQQTYDNIIHITQFLKNDGWPELRTLLCMGGIHFKDQ</sequence>
<accession>X6MC39</accession>
<dbReference type="InterPro" id="IPR011545">
    <property type="entry name" value="DEAD/DEAH_box_helicase_dom"/>
</dbReference>
<keyword evidence="4" id="KW-0067">ATP-binding</keyword>
<reference evidence="8 9" key="1">
    <citation type="journal article" date="2013" name="Curr. Biol.">
        <title>The Genome of the Foraminiferan Reticulomyxa filosa.</title>
        <authorList>
            <person name="Glockner G."/>
            <person name="Hulsmann N."/>
            <person name="Schleicher M."/>
            <person name="Noegel A.A."/>
            <person name="Eichinger L."/>
            <person name="Gallinger C."/>
            <person name="Pawlowski J."/>
            <person name="Sierra R."/>
            <person name="Euteneuer U."/>
            <person name="Pillet L."/>
            <person name="Moustafa A."/>
            <person name="Platzer M."/>
            <person name="Groth M."/>
            <person name="Szafranski K."/>
            <person name="Schliwa M."/>
        </authorList>
    </citation>
    <scope>NUCLEOTIDE SEQUENCE [LARGE SCALE GENOMIC DNA]</scope>
</reference>
<evidence type="ECO:0000313" key="8">
    <source>
        <dbReference type="EMBL" id="ETO11236.1"/>
    </source>
</evidence>
<keyword evidence="2" id="KW-0378">Hydrolase</keyword>
<keyword evidence="1" id="KW-0547">Nucleotide-binding</keyword>
<protein>
    <recommendedName>
        <fullName evidence="10">RNA helicase</fullName>
    </recommendedName>
</protein>
<dbReference type="GO" id="GO:0016787">
    <property type="term" value="F:hydrolase activity"/>
    <property type="evidence" value="ECO:0007669"/>
    <property type="project" value="UniProtKB-KW"/>
</dbReference>
<evidence type="ECO:0000259" key="7">
    <source>
        <dbReference type="PROSITE" id="PS51195"/>
    </source>
</evidence>
<dbReference type="AlphaFoldDB" id="X6MC39"/>
<dbReference type="InterPro" id="IPR014001">
    <property type="entry name" value="Helicase_ATP-bd"/>
</dbReference>
<dbReference type="Pfam" id="PF00270">
    <property type="entry name" value="DEAD"/>
    <property type="match status" value="1"/>
</dbReference>
<evidence type="ECO:0000313" key="9">
    <source>
        <dbReference type="Proteomes" id="UP000023152"/>
    </source>
</evidence>
<organism evidence="8 9">
    <name type="scientific">Reticulomyxa filosa</name>
    <dbReference type="NCBI Taxonomy" id="46433"/>
    <lineage>
        <taxon>Eukaryota</taxon>
        <taxon>Sar</taxon>
        <taxon>Rhizaria</taxon>
        <taxon>Retaria</taxon>
        <taxon>Foraminifera</taxon>
        <taxon>Monothalamids</taxon>
        <taxon>Reticulomyxidae</taxon>
        <taxon>Reticulomyxa</taxon>
    </lineage>
</organism>
<evidence type="ECO:0000256" key="5">
    <source>
        <dbReference type="PROSITE-ProRule" id="PRU00552"/>
    </source>
</evidence>
<evidence type="ECO:0000259" key="6">
    <source>
        <dbReference type="PROSITE" id="PS51192"/>
    </source>
</evidence>
<dbReference type="Proteomes" id="UP000023152">
    <property type="component" value="Unassembled WGS sequence"/>
</dbReference>
<dbReference type="Gene3D" id="3.40.50.300">
    <property type="entry name" value="P-loop containing nucleotide triphosphate hydrolases"/>
    <property type="match status" value="1"/>
</dbReference>
<evidence type="ECO:0008006" key="10">
    <source>
        <dbReference type="Google" id="ProtNLM"/>
    </source>
</evidence>
<dbReference type="InterPro" id="IPR027417">
    <property type="entry name" value="P-loop_NTPase"/>
</dbReference>
<dbReference type="PROSITE" id="PS51195">
    <property type="entry name" value="Q_MOTIF"/>
    <property type="match status" value="1"/>
</dbReference>
<dbReference type="OrthoDB" id="196131at2759"/>
<feature type="domain" description="Helicase ATP-binding" evidence="6">
    <location>
        <begin position="173"/>
        <end position="267"/>
    </location>
</feature>
<gene>
    <name evidence="8" type="ORF">RFI_26140</name>
</gene>
<comment type="caution">
    <text evidence="8">The sequence shown here is derived from an EMBL/GenBank/DDBJ whole genome shotgun (WGS) entry which is preliminary data.</text>
</comment>
<keyword evidence="9" id="KW-1185">Reference proteome</keyword>
<feature type="short sequence motif" description="Q motif" evidence="5">
    <location>
        <begin position="142"/>
        <end position="170"/>
    </location>
</feature>
<evidence type="ECO:0000256" key="3">
    <source>
        <dbReference type="ARBA" id="ARBA00022806"/>
    </source>
</evidence>
<proteinExistence type="predicted"/>
<dbReference type="GO" id="GO:0003724">
    <property type="term" value="F:RNA helicase activity"/>
    <property type="evidence" value="ECO:0007669"/>
    <property type="project" value="InterPro"/>
</dbReference>
<evidence type="ECO:0000256" key="2">
    <source>
        <dbReference type="ARBA" id="ARBA00022801"/>
    </source>
</evidence>